<dbReference type="PANTHER" id="PTHR10344:SF4">
    <property type="entry name" value="UMP-CMP KINASE 2, MITOCHONDRIAL"/>
    <property type="match status" value="1"/>
</dbReference>
<comment type="function">
    <text evidence="10 11">Phosphorylation of dTMP to form dTDP in both de novo and salvage pathways of dTTP synthesis.</text>
</comment>
<dbReference type="InterPro" id="IPR039430">
    <property type="entry name" value="Thymidylate_kin-like_dom"/>
</dbReference>
<evidence type="ECO:0000256" key="8">
    <source>
        <dbReference type="ARBA" id="ARBA00022840"/>
    </source>
</evidence>
<dbReference type="NCBIfam" id="TIGR00041">
    <property type="entry name" value="DTMP_kinase"/>
    <property type="match status" value="1"/>
</dbReference>
<evidence type="ECO:0000256" key="7">
    <source>
        <dbReference type="ARBA" id="ARBA00022777"/>
    </source>
</evidence>
<dbReference type="Gene3D" id="3.40.50.300">
    <property type="entry name" value="P-loop containing nucleotide triphosphate hydrolases"/>
    <property type="match status" value="1"/>
</dbReference>
<evidence type="ECO:0000256" key="11">
    <source>
        <dbReference type="HAMAP-Rule" id="MF_00165"/>
    </source>
</evidence>
<dbReference type="EMBL" id="CP110232">
    <property type="protein sequence ID" value="WEG72863.1"/>
    <property type="molecule type" value="Genomic_DNA"/>
</dbReference>
<evidence type="ECO:0000256" key="6">
    <source>
        <dbReference type="ARBA" id="ARBA00022741"/>
    </source>
</evidence>
<dbReference type="GO" id="GO:0004798">
    <property type="term" value="F:dTMP kinase activity"/>
    <property type="evidence" value="ECO:0007669"/>
    <property type="project" value="UniProtKB-UniRule"/>
</dbReference>
<protein>
    <recommendedName>
        <fullName evidence="3 11">Thymidylate kinase</fullName>
        <ecNumber evidence="2 11">2.7.4.9</ecNumber>
    </recommendedName>
    <alternativeName>
        <fullName evidence="11">dTMP kinase</fullName>
    </alternativeName>
</protein>
<evidence type="ECO:0000313" key="14">
    <source>
        <dbReference type="Proteomes" id="UP001179647"/>
    </source>
</evidence>
<keyword evidence="4 11" id="KW-0808">Transferase</keyword>
<feature type="domain" description="Thymidylate kinase-like" evidence="12">
    <location>
        <begin position="8"/>
        <end position="199"/>
    </location>
</feature>
<evidence type="ECO:0000256" key="5">
    <source>
        <dbReference type="ARBA" id="ARBA00022727"/>
    </source>
</evidence>
<gene>
    <name evidence="11 13" type="primary">tmk</name>
    <name evidence="13" type="ORF">OL234_07715</name>
</gene>
<evidence type="ECO:0000256" key="4">
    <source>
        <dbReference type="ARBA" id="ARBA00022679"/>
    </source>
</evidence>
<dbReference type="InterPro" id="IPR018094">
    <property type="entry name" value="Thymidylate_kinase"/>
</dbReference>
<sequence>MAGIFITVEGPDGAGKTSLIQTLVPILEQQLKNELIITREPGGIPISEEIRQVILDPKNTTMDDRTEALLYAAARRQHLVEKVLPALAANKVVLCDRFVDSSLAYQGAGRGLGMDEVASINNFVTAGKLPDLTLYLDIESEKGLARIQKGRQTSEIDRLDQESLAFHKKVRGGYLSLVAEHQERIEVIDASLELSQVVEASLSVIKKRYPTIFK</sequence>
<keyword evidence="14" id="KW-1185">Reference proteome</keyword>
<dbReference type="InterPro" id="IPR027417">
    <property type="entry name" value="P-loop_NTPase"/>
</dbReference>
<dbReference type="InterPro" id="IPR018095">
    <property type="entry name" value="Thymidylate_kin_CS"/>
</dbReference>
<keyword evidence="8 11" id="KW-0067">ATP-binding</keyword>
<dbReference type="KEGG" id="vie:OL234_07715"/>
<dbReference type="HAMAP" id="MF_00165">
    <property type="entry name" value="Thymidylate_kinase"/>
    <property type="match status" value="1"/>
</dbReference>
<dbReference type="PROSITE" id="PS01331">
    <property type="entry name" value="THYMIDYLATE_KINASE"/>
    <property type="match status" value="1"/>
</dbReference>
<comment type="similarity">
    <text evidence="1 11">Belongs to the thymidylate kinase family.</text>
</comment>
<accession>A0AAF0CTY0</accession>
<name>A0AAF0CTY0_9ENTE</name>
<dbReference type="AlphaFoldDB" id="A0AAF0CTY0"/>
<evidence type="ECO:0000256" key="1">
    <source>
        <dbReference type="ARBA" id="ARBA00009776"/>
    </source>
</evidence>
<dbReference type="FunFam" id="3.40.50.300:FF:000225">
    <property type="entry name" value="Thymidylate kinase"/>
    <property type="match status" value="1"/>
</dbReference>
<evidence type="ECO:0000256" key="10">
    <source>
        <dbReference type="ARBA" id="ARBA00057735"/>
    </source>
</evidence>
<dbReference type="Proteomes" id="UP001179647">
    <property type="component" value="Chromosome"/>
</dbReference>
<dbReference type="CDD" id="cd01672">
    <property type="entry name" value="TMPK"/>
    <property type="match status" value="1"/>
</dbReference>
<dbReference type="EC" id="2.7.4.9" evidence="2 11"/>
<feature type="binding site" evidence="11">
    <location>
        <begin position="10"/>
        <end position="17"/>
    </location>
    <ligand>
        <name>ATP</name>
        <dbReference type="ChEBI" id="CHEBI:30616"/>
    </ligand>
</feature>
<evidence type="ECO:0000259" key="12">
    <source>
        <dbReference type="Pfam" id="PF02223"/>
    </source>
</evidence>
<dbReference type="GO" id="GO:0005524">
    <property type="term" value="F:ATP binding"/>
    <property type="evidence" value="ECO:0007669"/>
    <property type="project" value="UniProtKB-UniRule"/>
</dbReference>
<dbReference type="RefSeq" id="WP_275468666.1">
    <property type="nucleotide sequence ID" value="NZ_CP110232.1"/>
</dbReference>
<keyword evidence="7 11" id="KW-0418">Kinase</keyword>
<evidence type="ECO:0000313" key="13">
    <source>
        <dbReference type="EMBL" id="WEG72863.1"/>
    </source>
</evidence>
<reference evidence="13" key="1">
    <citation type="submission" date="2022-10" db="EMBL/GenBank/DDBJ databases">
        <title>Vagococcus sp. isolated from poultry meat.</title>
        <authorList>
            <person name="Johansson P."/>
            <person name="Bjorkroth J."/>
        </authorList>
    </citation>
    <scope>NUCLEOTIDE SEQUENCE</scope>
    <source>
        <strain evidence="13">STAA11</strain>
    </source>
</reference>
<dbReference type="GO" id="GO:0006235">
    <property type="term" value="P:dTTP biosynthetic process"/>
    <property type="evidence" value="ECO:0007669"/>
    <property type="project" value="UniProtKB-UniRule"/>
</dbReference>
<proteinExistence type="inferred from homology"/>
<keyword evidence="6 11" id="KW-0547">Nucleotide-binding</keyword>
<organism evidence="13 14">
    <name type="scientific">Vagococcus intermedius</name>
    <dbReference type="NCBI Taxonomy" id="2991418"/>
    <lineage>
        <taxon>Bacteria</taxon>
        <taxon>Bacillati</taxon>
        <taxon>Bacillota</taxon>
        <taxon>Bacilli</taxon>
        <taxon>Lactobacillales</taxon>
        <taxon>Enterococcaceae</taxon>
        <taxon>Vagococcus</taxon>
    </lineage>
</organism>
<dbReference type="GO" id="GO:0006233">
    <property type="term" value="P:dTDP biosynthetic process"/>
    <property type="evidence" value="ECO:0007669"/>
    <property type="project" value="InterPro"/>
</dbReference>
<dbReference type="PANTHER" id="PTHR10344">
    <property type="entry name" value="THYMIDYLATE KINASE"/>
    <property type="match status" value="1"/>
</dbReference>
<comment type="catalytic activity">
    <reaction evidence="9 11">
        <text>dTMP + ATP = dTDP + ADP</text>
        <dbReference type="Rhea" id="RHEA:13517"/>
        <dbReference type="ChEBI" id="CHEBI:30616"/>
        <dbReference type="ChEBI" id="CHEBI:58369"/>
        <dbReference type="ChEBI" id="CHEBI:63528"/>
        <dbReference type="ChEBI" id="CHEBI:456216"/>
        <dbReference type="EC" id="2.7.4.9"/>
    </reaction>
</comment>
<evidence type="ECO:0000256" key="9">
    <source>
        <dbReference type="ARBA" id="ARBA00048743"/>
    </source>
</evidence>
<dbReference type="Pfam" id="PF02223">
    <property type="entry name" value="Thymidylate_kin"/>
    <property type="match status" value="1"/>
</dbReference>
<dbReference type="SUPFAM" id="SSF52540">
    <property type="entry name" value="P-loop containing nucleoside triphosphate hydrolases"/>
    <property type="match status" value="1"/>
</dbReference>
<evidence type="ECO:0000256" key="2">
    <source>
        <dbReference type="ARBA" id="ARBA00012980"/>
    </source>
</evidence>
<keyword evidence="5 11" id="KW-0545">Nucleotide biosynthesis</keyword>
<dbReference type="GO" id="GO:0006227">
    <property type="term" value="P:dUDP biosynthetic process"/>
    <property type="evidence" value="ECO:0007669"/>
    <property type="project" value="TreeGrafter"/>
</dbReference>
<dbReference type="GO" id="GO:0005829">
    <property type="term" value="C:cytosol"/>
    <property type="evidence" value="ECO:0007669"/>
    <property type="project" value="TreeGrafter"/>
</dbReference>
<evidence type="ECO:0000256" key="3">
    <source>
        <dbReference type="ARBA" id="ARBA00017144"/>
    </source>
</evidence>